<keyword evidence="1" id="KW-0812">Transmembrane</keyword>
<dbReference type="Gene3D" id="1.25.40.10">
    <property type="entry name" value="Tetratricopeptide repeat domain"/>
    <property type="match status" value="1"/>
</dbReference>
<keyword evidence="1" id="KW-0472">Membrane</keyword>
<proteinExistence type="predicted"/>
<organism evidence="3 4">
    <name type="scientific">Yoonia sediminilitoris</name>
    <dbReference type="NCBI Taxonomy" id="1286148"/>
    <lineage>
        <taxon>Bacteria</taxon>
        <taxon>Pseudomonadati</taxon>
        <taxon>Pseudomonadota</taxon>
        <taxon>Alphaproteobacteria</taxon>
        <taxon>Rhodobacterales</taxon>
        <taxon>Paracoccaceae</taxon>
        <taxon>Yoonia</taxon>
    </lineage>
</organism>
<dbReference type="InterPro" id="IPR011990">
    <property type="entry name" value="TPR-like_helical_dom_sf"/>
</dbReference>
<dbReference type="Pfam" id="PF13529">
    <property type="entry name" value="Peptidase_C39_2"/>
    <property type="match status" value="1"/>
</dbReference>
<evidence type="ECO:0000313" key="4">
    <source>
        <dbReference type="Proteomes" id="UP000244523"/>
    </source>
</evidence>
<dbReference type="Gene3D" id="3.90.70.10">
    <property type="entry name" value="Cysteine proteinases"/>
    <property type="match status" value="1"/>
</dbReference>
<feature type="transmembrane region" description="Helical" evidence="1">
    <location>
        <begin position="14"/>
        <end position="34"/>
    </location>
</feature>
<dbReference type="EMBL" id="QBUD01000013">
    <property type="protein sequence ID" value="PUB11567.1"/>
    <property type="molecule type" value="Genomic_DNA"/>
</dbReference>
<accession>A0A2T6K9T5</accession>
<name>A0A2T6K9T5_9RHOB</name>
<dbReference type="AlphaFoldDB" id="A0A2T6K9T5"/>
<protein>
    <submittedName>
        <fullName evidence="3">Tetratricopeptide repeat protein</fullName>
    </submittedName>
</protein>
<comment type="caution">
    <text evidence="3">The sequence shown here is derived from an EMBL/GenBank/DDBJ whole genome shotgun (WGS) entry which is preliminary data.</text>
</comment>
<dbReference type="Proteomes" id="UP000244523">
    <property type="component" value="Unassembled WGS sequence"/>
</dbReference>
<feature type="domain" description="Peptidase C39-like" evidence="2">
    <location>
        <begin position="52"/>
        <end position="162"/>
    </location>
</feature>
<evidence type="ECO:0000259" key="2">
    <source>
        <dbReference type="Pfam" id="PF13529"/>
    </source>
</evidence>
<dbReference type="CDD" id="cd02549">
    <property type="entry name" value="Peptidase_C39A"/>
    <property type="match status" value="1"/>
</dbReference>
<sequence length="284" mass="30928">MPDAVLQLHPLRALIYRLFCLLALGWLAGCAVPFDRDARLSVDVPTRAFVPDVPLIEQEAFFCGPASLAMVMQWAGSDVTQDDIAALAFSPGAGGTYLADMIGSARRSGQLAMTLHNYDDLLAEIAAGHPVIVFQNLGLGFAPVWHYGVVTAYDFDRDAVFLNSGQQDQMVMPFALFDRTWARGDYWGLVVLPPDRLPASGSEIEILQAAAALERVDAFAAAAVLYQTGAARWPDSWLWYFGLGNARYAQGDLRGARQALSRARSIAPDVPEVRANLAQVRSEL</sequence>
<keyword evidence="1" id="KW-1133">Transmembrane helix</keyword>
<evidence type="ECO:0000256" key="1">
    <source>
        <dbReference type="SAM" id="Phobius"/>
    </source>
</evidence>
<evidence type="ECO:0000313" key="3">
    <source>
        <dbReference type="EMBL" id="PUB11567.1"/>
    </source>
</evidence>
<dbReference type="InterPro" id="IPR039564">
    <property type="entry name" value="Peptidase_C39-like"/>
</dbReference>
<dbReference type="InterPro" id="IPR039563">
    <property type="entry name" value="Peptidase_C39_single_dom"/>
</dbReference>
<dbReference type="NCBIfam" id="NF033920">
    <property type="entry name" value="C39_PA2778_fam"/>
    <property type="match status" value="1"/>
</dbReference>
<dbReference type="RefSeq" id="WP_245882746.1">
    <property type="nucleotide sequence ID" value="NZ_QBUD01000013.1"/>
</dbReference>
<dbReference type="Pfam" id="PF14559">
    <property type="entry name" value="TPR_19"/>
    <property type="match status" value="1"/>
</dbReference>
<dbReference type="SUPFAM" id="SSF48452">
    <property type="entry name" value="TPR-like"/>
    <property type="match status" value="1"/>
</dbReference>
<keyword evidence="4" id="KW-1185">Reference proteome</keyword>
<reference evidence="3 4" key="1">
    <citation type="submission" date="2018-04" db="EMBL/GenBank/DDBJ databases">
        <title>Genomic Encyclopedia of Archaeal and Bacterial Type Strains, Phase II (KMG-II): from individual species to whole genera.</title>
        <authorList>
            <person name="Goeker M."/>
        </authorList>
    </citation>
    <scope>NUCLEOTIDE SEQUENCE [LARGE SCALE GENOMIC DNA]</scope>
    <source>
        <strain evidence="3 4">DSM 29955</strain>
    </source>
</reference>
<gene>
    <name evidence="3" type="ORF">C8N45_11385</name>
</gene>